<feature type="binding site" evidence="4">
    <location>
        <position position="390"/>
    </location>
    <ligand>
        <name>S-adenosyl-L-methionine</name>
        <dbReference type="ChEBI" id="CHEBI:59789"/>
    </ligand>
</feature>
<evidence type="ECO:0000256" key="5">
    <source>
        <dbReference type="PROSITE-ProRule" id="PRU10015"/>
    </source>
</evidence>
<comment type="similarity">
    <text evidence="4">Belongs to the class I-like SAM-binding methyltransferase superfamily. RNA M5U methyltransferase family.</text>
</comment>
<feature type="active site" evidence="5">
    <location>
        <position position="487"/>
    </location>
</feature>
<evidence type="ECO:0000313" key="8">
    <source>
        <dbReference type="Proteomes" id="UP000184280"/>
    </source>
</evidence>
<dbReference type="SUPFAM" id="SSF50249">
    <property type="entry name" value="Nucleic acid-binding proteins"/>
    <property type="match status" value="1"/>
</dbReference>
<dbReference type="GO" id="GO:0070041">
    <property type="term" value="F:rRNA (uridine-C5-)-methyltransferase activity"/>
    <property type="evidence" value="ECO:0007669"/>
    <property type="project" value="TreeGrafter"/>
</dbReference>
<dbReference type="InterPro" id="IPR029063">
    <property type="entry name" value="SAM-dependent_MTases_sf"/>
</dbReference>
<evidence type="ECO:0000256" key="4">
    <source>
        <dbReference type="PROSITE-ProRule" id="PRU01024"/>
    </source>
</evidence>
<dbReference type="PROSITE" id="PS51687">
    <property type="entry name" value="SAM_MT_RNA_M5U"/>
    <property type="match status" value="1"/>
</dbReference>
<dbReference type="Gene3D" id="2.40.50.1070">
    <property type="match status" value="1"/>
</dbReference>
<dbReference type="Pfam" id="PF05958">
    <property type="entry name" value="tRNA_U5-meth_tr"/>
    <property type="match status" value="1"/>
</dbReference>
<keyword evidence="6" id="KW-0472">Membrane</keyword>
<dbReference type="EMBL" id="FRCJ01000002">
    <property type="protein sequence ID" value="SHM15640.1"/>
    <property type="molecule type" value="Genomic_DNA"/>
</dbReference>
<protein>
    <submittedName>
        <fullName evidence="7">23S rRNA (Uracil1939-C5)-methyltransferase</fullName>
    </submittedName>
</protein>
<evidence type="ECO:0000256" key="6">
    <source>
        <dbReference type="SAM" id="Phobius"/>
    </source>
</evidence>
<dbReference type="InterPro" id="IPR030391">
    <property type="entry name" value="MeTrfase_TrmA_CS"/>
</dbReference>
<dbReference type="PROSITE" id="PS01231">
    <property type="entry name" value="TRMA_2"/>
    <property type="match status" value="1"/>
</dbReference>
<dbReference type="PROSITE" id="PS01230">
    <property type="entry name" value="TRMA_1"/>
    <property type="match status" value="1"/>
</dbReference>
<name>A0A1M7GH92_XYLRU</name>
<feature type="binding site" evidence="4">
    <location>
        <position position="411"/>
    </location>
    <ligand>
        <name>S-adenosyl-L-methionine</name>
        <dbReference type="ChEBI" id="CHEBI:59789"/>
    </ligand>
</feature>
<dbReference type="Gene3D" id="3.40.50.150">
    <property type="entry name" value="Vaccinia Virus protein VP39"/>
    <property type="match status" value="1"/>
</dbReference>
<evidence type="ECO:0000256" key="3">
    <source>
        <dbReference type="ARBA" id="ARBA00022691"/>
    </source>
</evidence>
<evidence type="ECO:0000313" key="7">
    <source>
        <dbReference type="EMBL" id="SHM15640.1"/>
    </source>
</evidence>
<evidence type="ECO:0000256" key="2">
    <source>
        <dbReference type="ARBA" id="ARBA00022679"/>
    </source>
</evidence>
<dbReference type="PANTHER" id="PTHR11061:SF30">
    <property type="entry name" value="TRNA (URACIL(54)-C(5))-METHYLTRANSFERASE"/>
    <property type="match status" value="1"/>
</dbReference>
<accession>A0A1M7GH92</accession>
<dbReference type="InterPro" id="IPR010280">
    <property type="entry name" value="U5_MeTrfase_fam"/>
</dbReference>
<dbReference type="Proteomes" id="UP000184280">
    <property type="component" value="Unassembled WGS sequence"/>
</dbReference>
<sequence>MQTPPYIFVFLTFKALINLVFRSICTTFAAKLRKIMARNKKPLPLLEGVVIEAVAAEGKCLFHWNDLVVFVPFCVPGDVCDVQIRRKKHSFAEGEVVRFIELSKVRATPFCAHFGVCGGCKWQNLPYEEQLKFKQQQVYDQLHRIGKIELPEFMPILGSVHTQAYRNKLDFGCANKRYLTKEQIQTLPNDERLRVGERSSGMSQSLKDVPAIGFHITGAFDKILPIEKCWLMDNLQNEIRNEAREYAMANGLSFFDLRAQVGLLRDIIIRNSASGEWMVIFQFHYDRTSAEALAQSEEQAKGLLQHIADKFPQITSLMYLDNQKCNDTIGDQEILVFKGIDHIYELMEDLKFKVGPKSFYQTNTEQAYHLYSVARNFAGLTGNELVYDLYTGTGTIANFVAKKARKVIGIEYVPEAIEDAKINSAVNHIDNTLFYAGDMKDILTEEFIAEHGRPDVIITDPPRAGMHPDVVKTILGAAPKRIVYVSCNPATQARDLHDLDVDYRVAAVQPVDMFPHTPHVENVVLLERR</sequence>
<reference evidence="7 8" key="1">
    <citation type="submission" date="2016-11" db="EMBL/GenBank/DDBJ databases">
        <authorList>
            <person name="Jaros S."/>
            <person name="Januszkiewicz K."/>
            <person name="Wedrychowicz H."/>
        </authorList>
    </citation>
    <scope>NUCLEOTIDE SEQUENCE [LARGE SCALE GENOMIC DNA]</scope>
    <source>
        <strain evidence="7 8">BPI-34</strain>
    </source>
</reference>
<organism evidence="7 8">
    <name type="scientific">Xylanibacter ruminicola</name>
    <name type="common">Prevotella ruminicola</name>
    <dbReference type="NCBI Taxonomy" id="839"/>
    <lineage>
        <taxon>Bacteria</taxon>
        <taxon>Pseudomonadati</taxon>
        <taxon>Bacteroidota</taxon>
        <taxon>Bacteroidia</taxon>
        <taxon>Bacteroidales</taxon>
        <taxon>Prevotellaceae</taxon>
        <taxon>Xylanibacter</taxon>
    </lineage>
</organism>
<dbReference type="InterPro" id="IPR030390">
    <property type="entry name" value="MeTrfase_TrmA_AS"/>
</dbReference>
<dbReference type="AlphaFoldDB" id="A0A1M7GH92"/>
<keyword evidence="3 4" id="KW-0949">S-adenosyl-L-methionine</keyword>
<keyword evidence="6" id="KW-1133">Transmembrane helix</keyword>
<dbReference type="NCBIfam" id="TIGR00479">
    <property type="entry name" value="rumA"/>
    <property type="match status" value="1"/>
</dbReference>
<feature type="transmembrane region" description="Helical" evidence="6">
    <location>
        <begin position="6"/>
        <end position="30"/>
    </location>
</feature>
<keyword evidence="1 4" id="KW-0489">Methyltransferase</keyword>
<feature type="binding site" evidence="4">
    <location>
        <position position="460"/>
    </location>
    <ligand>
        <name>S-adenosyl-L-methionine</name>
        <dbReference type="ChEBI" id="CHEBI:59789"/>
    </ligand>
</feature>
<dbReference type="Gene3D" id="2.40.50.140">
    <property type="entry name" value="Nucleic acid-binding proteins"/>
    <property type="match status" value="1"/>
</dbReference>
<keyword evidence="6" id="KW-0812">Transmembrane</keyword>
<dbReference type="CDD" id="cd02440">
    <property type="entry name" value="AdoMet_MTases"/>
    <property type="match status" value="1"/>
</dbReference>
<dbReference type="SUPFAM" id="SSF53335">
    <property type="entry name" value="S-adenosyl-L-methionine-dependent methyltransferases"/>
    <property type="match status" value="1"/>
</dbReference>
<feature type="binding site" evidence="4">
    <location>
        <position position="361"/>
    </location>
    <ligand>
        <name>S-adenosyl-L-methionine</name>
        <dbReference type="ChEBI" id="CHEBI:59789"/>
    </ligand>
</feature>
<dbReference type="PANTHER" id="PTHR11061">
    <property type="entry name" value="RNA M5U METHYLTRANSFERASE"/>
    <property type="match status" value="1"/>
</dbReference>
<feature type="active site" description="Nucleophile" evidence="4">
    <location>
        <position position="487"/>
    </location>
</feature>
<dbReference type="GO" id="GO:0070475">
    <property type="term" value="P:rRNA base methylation"/>
    <property type="evidence" value="ECO:0007669"/>
    <property type="project" value="TreeGrafter"/>
</dbReference>
<dbReference type="InterPro" id="IPR012340">
    <property type="entry name" value="NA-bd_OB-fold"/>
</dbReference>
<gene>
    <name evidence="7" type="ORF">SAMN04488494_1470</name>
</gene>
<dbReference type="FunFam" id="3.40.50.150:FF:000009">
    <property type="entry name" value="23S rRNA (Uracil(1939)-C(5))-methyltransferase RlmD"/>
    <property type="match status" value="1"/>
</dbReference>
<proteinExistence type="inferred from homology"/>
<evidence type="ECO:0000256" key="1">
    <source>
        <dbReference type="ARBA" id="ARBA00022603"/>
    </source>
</evidence>
<keyword evidence="2 4" id="KW-0808">Transferase</keyword>